<dbReference type="InterPro" id="IPR017850">
    <property type="entry name" value="Alkaline_phosphatase_core_sf"/>
</dbReference>
<reference evidence="2 3" key="1">
    <citation type="submission" date="2019-07" db="EMBL/GenBank/DDBJ databases">
        <title>Whole genome shotgun sequence of Pseudonocardia sulfidoxydans NBRC 16205.</title>
        <authorList>
            <person name="Hosoyama A."/>
            <person name="Uohara A."/>
            <person name="Ohji S."/>
            <person name="Ichikawa N."/>
        </authorList>
    </citation>
    <scope>NUCLEOTIDE SEQUENCE [LARGE SCALE GENOMIC DNA]</scope>
    <source>
        <strain evidence="2 3">NBRC 16205</strain>
    </source>
</reference>
<evidence type="ECO:0000313" key="3">
    <source>
        <dbReference type="Proteomes" id="UP000321685"/>
    </source>
</evidence>
<accession>A0A511DL63</accession>
<feature type="region of interest" description="Disordered" evidence="1">
    <location>
        <begin position="482"/>
        <end position="505"/>
    </location>
</feature>
<name>A0A511DL63_9PSEU</name>
<dbReference type="EMBL" id="BJVJ01000057">
    <property type="protein sequence ID" value="GEL25552.1"/>
    <property type="molecule type" value="Genomic_DNA"/>
</dbReference>
<evidence type="ECO:0000256" key="1">
    <source>
        <dbReference type="SAM" id="MobiDB-lite"/>
    </source>
</evidence>
<evidence type="ECO:0008006" key="4">
    <source>
        <dbReference type="Google" id="ProtNLM"/>
    </source>
</evidence>
<dbReference type="Proteomes" id="UP000321685">
    <property type="component" value="Unassembled WGS sequence"/>
</dbReference>
<evidence type="ECO:0000313" key="2">
    <source>
        <dbReference type="EMBL" id="GEL25552.1"/>
    </source>
</evidence>
<dbReference type="Gene3D" id="3.40.720.10">
    <property type="entry name" value="Alkaline Phosphatase, subunit A"/>
    <property type="match status" value="2"/>
</dbReference>
<protein>
    <recommendedName>
        <fullName evidence="4">Alkaline phosphatase family protein</fullName>
    </recommendedName>
</protein>
<proteinExistence type="predicted"/>
<keyword evidence="3" id="KW-1185">Reference proteome</keyword>
<comment type="caution">
    <text evidence="2">The sequence shown here is derived from an EMBL/GenBank/DDBJ whole genome shotgun (WGS) entry which is preliminary data.</text>
</comment>
<dbReference type="SUPFAM" id="SSF53649">
    <property type="entry name" value="Alkaline phosphatase-like"/>
    <property type="match status" value="1"/>
</dbReference>
<gene>
    <name evidence="2" type="ORF">PSU4_45060</name>
</gene>
<sequence>MILCIGCVRGDHGSGGITLASTTTGGRPGARALLVEFNELSPTLLDRFIAAGHLPHFRAFRDSSVVCTTDAGEDAPNLEPWIQWPTVHSGIPFAEHGVFALGEGREKLRTPLLGDVLSAAGIPVGVFGSMNTAYSRRPGEPGYVVPDPWDVDGVAFPDSLQPFYETVSWAVQESSRNGLPGAGQLARFAAFLVRSGLRPATVVAAVRQLVDERRVGGVAWRRASVLDDLSYDVFRTLNRRHGVRFATFFSNSTAHYQHYYWRDMEPELFDEAGDGAHADAVLHGYRRMDALLGRIMADEPDSLLVLATALSQEPWAESAKRTFRPHDFDALFAFAGIRGAVAKPMMAEQFVVELASPDAAADARRKLHALTIDGARAVNADLDGHRLQVGCFSDVGREGATLAGGAGGASRAFDELFYPIHTTRSGRHSRDGALWFRTGTHRVVEGRVALTDIAPTILDHFGVATPAHMSGDVLPLYRTPEVPTQRSRPFSPLREASRVGARQTL</sequence>
<dbReference type="AlphaFoldDB" id="A0A511DL63"/>
<organism evidence="2 3">
    <name type="scientific">Pseudonocardia sulfidoxydans NBRC 16205</name>
    <dbReference type="NCBI Taxonomy" id="1223511"/>
    <lineage>
        <taxon>Bacteria</taxon>
        <taxon>Bacillati</taxon>
        <taxon>Actinomycetota</taxon>
        <taxon>Actinomycetes</taxon>
        <taxon>Pseudonocardiales</taxon>
        <taxon>Pseudonocardiaceae</taxon>
        <taxon>Pseudonocardia</taxon>
    </lineage>
</organism>